<dbReference type="InterPro" id="IPR016024">
    <property type="entry name" value="ARM-type_fold"/>
</dbReference>
<proteinExistence type="predicted"/>
<evidence type="ECO:0000313" key="2">
    <source>
        <dbReference type="Proteomes" id="UP000178735"/>
    </source>
</evidence>
<comment type="caution">
    <text evidence="1">The sequence shown here is derived from an EMBL/GenBank/DDBJ whole genome shotgun (WGS) entry which is preliminary data.</text>
</comment>
<evidence type="ECO:0000313" key="1">
    <source>
        <dbReference type="EMBL" id="OGM08563.1"/>
    </source>
</evidence>
<gene>
    <name evidence="1" type="ORF">A2008_04130</name>
</gene>
<dbReference type="STRING" id="1817813.A2008_04130"/>
<dbReference type="SUPFAM" id="SSF48371">
    <property type="entry name" value="ARM repeat"/>
    <property type="match status" value="1"/>
</dbReference>
<protein>
    <recommendedName>
        <fullName evidence="3">Condensin complex subunit 1 C-terminal domain-containing protein</fullName>
    </recommendedName>
</protein>
<dbReference type="Gene3D" id="1.25.10.10">
    <property type="entry name" value="Leucine-rich Repeat Variant"/>
    <property type="match status" value="2"/>
</dbReference>
<name>A0A1F7X0Y2_9BACT</name>
<reference evidence="1 2" key="1">
    <citation type="journal article" date="2016" name="Nat. Commun.">
        <title>Thousands of microbial genomes shed light on interconnected biogeochemical processes in an aquifer system.</title>
        <authorList>
            <person name="Anantharaman K."/>
            <person name="Brown C.T."/>
            <person name="Hug L.A."/>
            <person name="Sharon I."/>
            <person name="Castelle C.J."/>
            <person name="Probst A.J."/>
            <person name="Thomas B.C."/>
            <person name="Singh A."/>
            <person name="Wilkins M.J."/>
            <person name="Karaoz U."/>
            <person name="Brodie E.L."/>
            <person name="Williams K.H."/>
            <person name="Hubbard S.S."/>
            <person name="Banfield J.F."/>
        </authorList>
    </citation>
    <scope>NUCLEOTIDE SEQUENCE [LARGE SCALE GENOMIC DNA]</scope>
</reference>
<accession>A0A1F7X0Y2</accession>
<sequence>MTPEMNKNSVFEIIEKFSDANWNVRKQTAAELISAIAGSEEGAREAAFAIADKLVLSRTSRSEAEFKNILYWSIKTLGALVDSPNARDILVSVVNDRDYKEKYREIAMNELTHFGYCESFRNELIGFLCDANWKIRQTAARLLESFTDNEVADYLISEFYSFTNDDLIYWVLQIIAHQQKERSLKFFGSILFSSPTNTKLYVILALSEIDLDDAFKLIVDCFDDSSYMIRTQVHQIIDKNLKRCARFVHDFAFSTDFRTRCEAFKFLVKSMDPQYYGMITQMVTSGSTENRVLGLLSFGDTFEAAIIEFIYQRFSDDSWYVRNFAATIMSGHGQAVWQYLYGKYESEPNENNRYWILICIKNIINPDSEKHISDIFELFGMSKKNEKLQILSIISSIINKSESVSARNKLIVSLVESLNDKKWLVRKEASTLLEKFDRQMIMANVKAMGALSPDQSYWLKPVISGQAS</sequence>
<dbReference type="Proteomes" id="UP000178735">
    <property type="component" value="Unassembled WGS sequence"/>
</dbReference>
<dbReference type="AlphaFoldDB" id="A0A1F7X0Y2"/>
<dbReference type="InterPro" id="IPR011989">
    <property type="entry name" value="ARM-like"/>
</dbReference>
<evidence type="ECO:0008006" key="3">
    <source>
        <dbReference type="Google" id="ProtNLM"/>
    </source>
</evidence>
<organism evidence="1 2">
    <name type="scientific">Candidatus Wallbacteria bacterium GWC2_49_35</name>
    <dbReference type="NCBI Taxonomy" id="1817813"/>
    <lineage>
        <taxon>Bacteria</taxon>
        <taxon>Candidatus Walliibacteriota</taxon>
    </lineage>
</organism>
<dbReference type="EMBL" id="MGFH01000009">
    <property type="protein sequence ID" value="OGM08563.1"/>
    <property type="molecule type" value="Genomic_DNA"/>
</dbReference>